<keyword evidence="3" id="KW-0167">Capsid protein</keyword>
<reference evidence="3 4" key="1">
    <citation type="submission" date="2020-04" db="EMBL/GenBank/DDBJ databases">
        <title>Genome sequencing of novel species.</title>
        <authorList>
            <person name="Heo J."/>
            <person name="Kim S.-J."/>
            <person name="Kim J.-S."/>
            <person name="Hong S.-B."/>
            <person name="Kwon S.-W."/>
        </authorList>
    </citation>
    <scope>NUCLEOTIDE SEQUENCE [LARGE SCALE GENOMIC DNA]</scope>
    <source>
        <strain evidence="3 4">GN2-R2</strain>
    </source>
</reference>
<evidence type="ECO:0000313" key="4">
    <source>
        <dbReference type="Proteomes" id="UP000502415"/>
    </source>
</evidence>
<keyword evidence="3" id="KW-0946">Virion</keyword>
<dbReference type="InterPro" id="IPR007893">
    <property type="entry name" value="Spore_coat_U/FanG"/>
</dbReference>
<protein>
    <submittedName>
        <fullName evidence="3">Spore coat protein U domain-containing protein</fullName>
    </submittedName>
</protein>
<accession>A0A7Z2VZD7</accession>
<feature type="domain" description="Spore coat protein U/FanG" evidence="2">
    <location>
        <begin position="214"/>
        <end position="344"/>
    </location>
</feature>
<feature type="signal peptide" evidence="1">
    <location>
        <begin position="1"/>
        <end position="38"/>
    </location>
</feature>
<sequence length="347" mass="34737">MNRCFSVAASGARRLALLWRALALAAACLLLAPQDARADSCSATMTDVVFTGVSPVSGNDYYASGVLNVTCTWTALTGVPPLLLFPNVAVCASLGAGSGGGAGNPRWMTNGSAQLPFNLYTDNTYAAASIWGGNGLAASANGFKASMGGLLALGAITRSFTVYGKIPGNALAGVRTVAGADTLYTASFAGAGLLSYAFYGSVPAPCTAGATAAFAFQAKATVVNNCLINTSNLAFGANSLLRGTVRASAAINVQCTANDAYQVLLGGLGGAVLGRKMTNAATGDTIAYTISTTPNGPPWGDGANGTAVYSGTGTGAVQAIMMYGAVPAQATPRPGDYKDSVIATLVF</sequence>
<name>A0A7Z2VZD7_9BURK</name>
<gene>
    <name evidence="3" type="ORF">HH212_19320</name>
</gene>
<organism evidence="3 4">
    <name type="scientific">Massilia forsythiae</name>
    <dbReference type="NCBI Taxonomy" id="2728020"/>
    <lineage>
        <taxon>Bacteria</taxon>
        <taxon>Pseudomonadati</taxon>
        <taxon>Pseudomonadota</taxon>
        <taxon>Betaproteobacteria</taxon>
        <taxon>Burkholderiales</taxon>
        <taxon>Oxalobacteraceae</taxon>
        <taxon>Telluria group</taxon>
        <taxon>Massilia</taxon>
    </lineage>
</organism>
<dbReference type="PANTHER" id="PTHR37089">
    <property type="entry name" value="PROTEIN U-RELATED"/>
    <property type="match status" value="1"/>
</dbReference>
<evidence type="ECO:0000313" key="3">
    <source>
        <dbReference type="EMBL" id="QJE01905.1"/>
    </source>
</evidence>
<dbReference type="Pfam" id="PF05229">
    <property type="entry name" value="SCPU"/>
    <property type="match status" value="2"/>
</dbReference>
<evidence type="ECO:0000259" key="2">
    <source>
        <dbReference type="Pfam" id="PF05229"/>
    </source>
</evidence>
<proteinExistence type="predicted"/>
<keyword evidence="1" id="KW-0732">Signal</keyword>
<evidence type="ECO:0000256" key="1">
    <source>
        <dbReference type="SAM" id="SignalP"/>
    </source>
</evidence>
<dbReference type="InterPro" id="IPR053167">
    <property type="entry name" value="Spore_coat_component"/>
</dbReference>
<dbReference type="EMBL" id="CP051685">
    <property type="protein sequence ID" value="QJE01905.1"/>
    <property type="molecule type" value="Genomic_DNA"/>
</dbReference>
<feature type="chain" id="PRO_5030571147" evidence="1">
    <location>
        <begin position="39"/>
        <end position="347"/>
    </location>
</feature>
<dbReference type="AlphaFoldDB" id="A0A7Z2VZD7"/>
<keyword evidence="4" id="KW-1185">Reference proteome</keyword>
<dbReference type="Proteomes" id="UP000502415">
    <property type="component" value="Chromosome"/>
</dbReference>
<dbReference type="SMART" id="SM00972">
    <property type="entry name" value="SCPU"/>
    <property type="match status" value="2"/>
</dbReference>
<feature type="domain" description="Spore coat protein U/FanG" evidence="2">
    <location>
        <begin position="35"/>
        <end position="172"/>
    </location>
</feature>
<dbReference type="RefSeq" id="WP_170203992.1">
    <property type="nucleotide sequence ID" value="NZ_CP051685.1"/>
</dbReference>
<dbReference type="KEGG" id="mfy:HH212_19320"/>